<dbReference type="EMBL" id="CAJPDS010000011">
    <property type="protein sequence ID" value="CAF9912331.1"/>
    <property type="molecule type" value="Genomic_DNA"/>
</dbReference>
<gene>
    <name evidence="13" type="ORF">HETSPECPRED_000909</name>
</gene>
<comment type="catalytic activity">
    <reaction evidence="8">
        <text>H2O(in) = H2O(out)</text>
        <dbReference type="Rhea" id="RHEA:29667"/>
        <dbReference type="ChEBI" id="CHEBI:15377"/>
    </reaction>
</comment>
<evidence type="ECO:0000256" key="3">
    <source>
        <dbReference type="ARBA" id="ARBA00022692"/>
    </source>
</evidence>
<evidence type="ECO:0000256" key="6">
    <source>
        <dbReference type="ARBA" id="ARBA00023136"/>
    </source>
</evidence>
<feature type="transmembrane region" description="Helical" evidence="11">
    <location>
        <begin position="85"/>
        <end position="110"/>
    </location>
</feature>
<feature type="chain" id="PRO_5034181567" description="Aquaporin-like protein" evidence="12">
    <location>
        <begin position="25"/>
        <end position="412"/>
    </location>
</feature>
<evidence type="ECO:0000256" key="9">
    <source>
        <dbReference type="RuleBase" id="RU000477"/>
    </source>
</evidence>
<feature type="compositionally biased region" description="Basic and acidic residues" evidence="10">
    <location>
        <begin position="299"/>
        <end position="309"/>
    </location>
</feature>
<reference evidence="13" key="1">
    <citation type="submission" date="2021-03" db="EMBL/GenBank/DDBJ databases">
        <authorList>
            <person name="Tagirdzhanova G."/>
        </authorList>
    </citation>
    <scope>NUCLEOTIDE SEQUENCE</scope>
</reference>
<dbReference type="PRINTS" id="PR00783">
    <property type="entry name" value="MINTRINSICP"/>
</dbReference>
<dbReference type="InterPro" id="IPR034294">
    <property type="entry name" value="Aquaporin_transptr"/>
</dbReference>
<dbReference type="PANTHER" id="PTHR19139">
    <property type="entry name" value="AQUAPORIN TRANSPORTER"/>
    <property type="match status" value="1"/>
</dbReference>
<evidence type="ECO:0000256" key="8">
    <source>
        <dbReference type="ARBA" id="ARBA00034651"/>
    </source>
</evidence>
<sequence length="412" mass="44502">MAGEFAGTFLFLFFAFTGTQVANSQTQGATSTTIAQGSNPAQLLYISLCFGFSLAVNAWVFFRISGGLFNPAVSLGMMIVGAVPWPRGCLVIISQLIGGIASAAVVSALYPGQLNVRTTLGAGTSHAQGLFIEMFLTAELVFTIFMLAAEKHKGTFIAPVGIGLSLFIAELSGVYYTGGSLNPARSFGPCVVVRTFEDYHWIYWVGPLLGSLLASGFYKFIKMLEYETANPGQDFDENETQLFDPERDTNRPMVNFSTASESGSQAITKSRPISGDTFAEYRREEIPLQQVRKQHSRSKSGEEENHIQDRPSSNPTKQQPQPQPTMSAMKGSRRRGSSLPSLEPDITKAAEPELVKASPPDEASRHFGGAEDTVHGGAHYSQTANRLDPNLGPNTPAMDLYQAGPATEAGRH</sequence>
<dbReference type="Pfam" id="PF00230">
    <property type="entry name" value="MIP"/>
    <property type="match status" value="1"/>
</dbReference>
<evidence type="ECO:0000313" key="14">
    <source>
        <dbReference type="Proteomes" id="UP000664521"/>
    </source>
</evidence>
<organism evidence="13 14">
    <name type="scientific">Heterodermia speciosa</name>
    <dbReference type="NCBI Taxonomy" id="116794"/>
    <lineage>
        <taxon>Eukaryota</taxon>
        <taxon>Fungi</taxon>
        <taxon>Dikarya</taxon>
        <taxon>Ascomycota</taxon>
        <taxon>Pezizomycotina</taxon>
        <taxon>Lecanoromycetes</taxon>
        <taxon>OSLEUM clade</taxon>
        <taxon>Lecanoromycetidae</taxon>
        <taxon>Caliciales</taxon>
        <taxon>Physciaceae</taxon>
        <taxon>Heterodermia</taxon>
    </lineage>
</organism>
<evidence type="ECO:0000256" key="12">
    <source>
        <dbReference type="SAM" id="SignalP"/>
    </source>
</evidence>
<feature type="transmembrane region" description="Helical" evidence="11">
    <location>
        <begin position="130"/>
        <end position="149"/>
    </location>
</feature>
<feature type="compositionally biased region" description="Basic and acidic residues" evidence="10">
    <location>
        <begin position="362"/>
        <end position="374"/>
    </location>
</feature>
<comment type="subcellular location">
    <subcellularLocation>
        <location evidence="1">Membrane</location>
        <topology evidence="1">Multi-pass membrane protein</topology>
    </subcellularLocation>
</comment>
<keyword evidence="12" id="KW-0732">Signal</keyword>
<evidence type="ECO:0000256" key="4">
    <source>
        <dbReference type="ARBA" id="ARBA00022737"/>
    </source>
</evidence>
<keyword evidence="5 11" id="KW-1133">Transmembrane helix</keyword>
<dbReference type="FunFam" id="1.20.1080.10:FF:000024">
    <property type="entry name" value="MIP aquaporin (Eurofung)"/>
    <property type="match status" value="1"/>
</dbReference>
<feature type="transmembrane region" description="Helical" evidence="11">
    <location>
        <begin position="201"/>
        <end position="221"/>
    </location>
</feature>
<comment type="caution">
    <text evidence="13">The sequence shown here is derived from an EMBL/GenBank/DDBJ whole genome shotgun (WGS) entry which is preliminary data.</text>
</comment>
<dbReference type="GO" id="GO:0015250">
    <property type="term" value="F:water channel activity"/>
    <property type="evidence" value="ECO:0007669"/>
    <property type="project" value="TreeGrafter"/>
</dbReference>
<evidence type="ECO:0000256" key="1">
    <source>
        <dbReference type="ARBA" id="ARBA00004141"/>
    </source>
</evidence>
<feature type="region of interest" description="Disordered" evidence="10">
    <location>
        <begin position="232"/>
        <end position="412"/>
    </location>
</feature>
<dbReference type="Gene3D" id="1.20.1080.10">
    <property type="entry name" value="Glycerol uptake facilitator protein"/>
    <property type="match status" value="1"/>
</dbReference>
<evidence type="ECO:0000256" key="11">
    <source>
        <dbReference type="SAM" id="Phobius"/>
    </source>
</evidence>
<accession>A0A8H3ETA6</accession>
<evidence type="ECO:0000313" key="13">
    <source>
        <dbReference type="EMBL" id="CAF9912331.1"/>
    </source>
</evidence>
<protein>
    <recommendedName>
        <fullName evidence="15">Aquaporin-like protein</fullName>
    </recommendedName>
</protein>
<evidence type="ECO:0000256" key="5">
    <source>
        <dbReference type="ARBA" id="ARBA00022989"/>
    </source>
</evidence>
<dbReference type="AlphaFoldDB" id="A0A8H3ETA6"/>
<keyword evidence="3 9" id="KW-0812">Transmembrane</keyword>
<dbReference type="SUPFAM" id="SSF81338">
    <property type="entry name" value="Aquaporin-like"/>
    <property type="match status" value="1"/>
</dbReference>
<dbReference type="InterPro" id="IPR023271">
    <property type="entry name" value="Aquaporin-like"/>
</dbReference>
<keyword evidence="6 11" id="KW-0472">Membrane</keyword>
<dbReference type="Proteomes" id="UP000664521">
    <property type="component" value="Unassembled WGS sequence"/>
</dbReference>
<dbReference type="OrthoDB" id="3222at2759"/>
<feature type="transmembrane region" description="Helical" evidence="11">
    <location>
        <begin position="43"/>
        <end position="64"/>
    </location>
</feature>
<dbReference type="PANTHER" id="PTHR19139:SF199">
    <property type="entry name" value="MIP17260P"/>
    <property type="match status" value="1"/>
</dbReference>
<dbReference type="InterPro" id="IPR000425">
    <property type="entry name" value="MIP"/>
</dbReference>
<evidence type="ECO:0008006" key="15">
    <source>
        <dbReference type="Google" id="ProtNLM"/>
    </source>
</evidence>
<comment type="similarity">
    <text evidence="2 9">Belongs to the MIP/aquaporin (TC 1.A.8) family.</text>
</comment>
<keyword evidence="9" id="KW-0813">Transport</keyword>
<dbReference type="GO" id="GO:0005886">
    <property type="term" value="C:plasma membrane"/>
    <property type="evidence" value="ECO:0007669"/>
    <property type="project" value="TreeGrafter"/>
</dbReference>
<keyword evidence="7" id="KW-0325">Glycoprotein</keyword>
<keyword evidence="14" id="KW-1185">Reference proteome</keyword>
<feature type="signal peptide" evidence="12">
    <location>
        <begin position="1"/>
        <end position="24"/>
    </location>
</feature>
<evidence type="ECO:0000256" key="7">
    <source>
        <dbReference type="ARBA" id="ARBA00023180"/>
    </source>
</evidence>
<feature type="compositionally biased region" description="Polar residues" evidence="10">
    <location>
        <begin position="255"/>
        <end position="268"/>
    </location>
</feature>
<feature type="transmembrane region" description="Helical" evidence="11">
    <location>
        <begin position="156"/>
        <end position="176"/>
    </location>
</feature>
<name>A0A8H3ETA6_9LECA</name>
<evidence type="ECO:0000256" key="10">
    <source>
        <dbReference type="SAM" id="MobiDB-lite"/>
    </source>
</evidence>
<keyword evidence="4" id="KW-0677">Repeat</keyword>
<feature type="compositionally biased region" description="Basic and acidic residues" evidence="10">
    <location>
        <begin position="345"/>
        <end position="354"/>
    </location>
</feature>
<proteinExistence type="inferred from homology"/>
<evidence type="ECO:0000256" key="2">
    <source>
        <dbReference type="ARBA" id="ARBA00006175"/>
    </source>
</evidence>